<dbReference type="KEGG" id="pme:NATL1_00441"/>
<feature type="region of interest" description="Disordered" evidence="2">
    <location>
        <begin position="23"/>
        <end position="43"/>
    </location>
</feature>
<dbReference type="Pfam" id="PF13847">
    <property type="entry name" value="Methyltransf_31"/>
    <property type="match status" value="1"/>
</dbReference>
<feature type="compositionally biased region" description="Polar residues" evidence="2">
    <location>
        <begin position="29"/>
        <end position="43"/>
    </location>
</feature>
<name>A2BZE8_PROM1</name>
<dbReference type="EMBL" id="CP000553">
    <property type="protein sequence ID" value="ABM74608.1"/>
    <property type="molecule type" value="Genomic_DNA"/>
</dbReference>
<dbReference type="eggNOG" id="COG2227">
    <property type="taxonomic scope" value="Bacteria"/>
</dbReference>
<dbReference type="Gene3D" id="3.40.50.150">
    <property type="entry name" value="Vaccinia Virus protein VP39"/>
    <property type="match status" value="1"/>
</dbReference>
<sequence>MDSPSQKGAGKKKINEVKTFPVPFPLEKNQGNLTINSKSPSKPSKEQIISQAIRFHEQGKIIEATKYYQYCLNHDFNDPIVFLNYGTILRSIGKLKKAEIFIRKAINIDPNLQDVHFKLGVVLNELNRPKEAIKYFLYESYTSLDNTKKSFYISNFLSENYQTIFDKEDIKYLLNILIKKDNISHDILFNIFNQLYDLEKILDDKEKKLLLHDQLISKSLERMIFTSQRWENFLRKIREEICSILANGSRVLINSESNFLISLAHQCFINEYVYYCTNKELNYIKIIINKMNKGEKNKDLIFVLACYYPLYKLIELIPCIKSFKSTEIKINNLLKLQIGDRKQEIELSKRLKKLGNINDEISKKVMTQYENRPFPSWRNIFDIDKLKKYADQKINDEINPNIISPNFKSKKLKVLIAGCGTGQQVLLAKEYKNSEITGIELSSSSLSYAQRKFNELGINNIKLIQMDILELSLLKEKFDLIESIGVLHHMKSPEEGLKALLEVLKINGFLKLGLYSKKARGTIQAARDYIESRNIEVNEKNIRKFRMSIFNGDLPEFKSFIQEPLFYTVSGVEDLCFHTQEWQFNLFEIQQMIETNKLDFKGFLLPQSIKSLYAKYFPEDKTQTNLQNWARFEEKHPSTFAGMYNFWVSKTKI</sequence>
<evidence type="ECO:0000259" key="3">
    <source>
        <dbReference type="Pfam" id="PF13847"/>
    </source>
</evidence>
<keyword evidence="1" id="KW-0802">TPR repeat</keyword>
<dbReference type="InterPro" id="IPR029063">
    <property type="entry name" value="SAM-dependent_MTases_sf"/>
</dbReference>
<dbReference type="PROSITE" id="PS50005">
    <property type="entry name" value="TPR"/>
    <property type="match status" value="1"/>
</dbReference>
<dbReference type="Gene3D" id="1.25.40.10">
    <property type="entry name" value="Tetratricopeptide repeat domain"/>
    <property type="match status" value="1"/>
</dbReference>
<dbReference type="Pfam" id="PF13181">
    <property type="entry name" value="TPR_8"/>
    <property type="match status" value="1"/>
</dbReference>
<dbReference type="InterPro" id="IPR025714">
    <property type="entry name" value="Methyltranfer_dom"/>
</dbReference>
<evidence type="ECO:0000256" key="2">
    <source>
        <dbReference type="SAM" id="MobiDB-lite"/>
    </source>
</evidence>
<dbReference type="InterPro" id="IPR011990">
    <property type="entry name" value="TPR-like_helical_dom_sf"/>
</dbReference>
<dbReference type="RefSeq" id="WP_011822846.1">
    <property type="nucleotide sequence ID" value="NC_008819.1"/>
</dbReference>
<gene>
    <name evidence="4" type="ordered locus">NATL1_00441</name>
</gene>
<reference evidence="5" key="1">
    <citation type="journal article" date="2007" name="PLoS Genet.">
        <title>Patterns and implications of gene gain and loss in the evolution of Prochlorococcus.</title>
        <authorList>
            <person name="Kettler G.C."/>
            <person name="Martiny A.C."/>
            <person name="Huang K."/>
            <person name="Zucker J."/>
            <person name="Coleman M.L."/>
            <person name="Rodrigue S."/>
            <person name="Chen F."/>
            <person name="Lapidus A."/>
            <person name="Ferriera S."/>
            <person name="Johnson J."/>
            <person name="Steglich C."/>
            <person name="Church G.M."/>
            <person name="Richardson P."/>
            <person name="Chisholm S.W."/>
        </authorList>
    </citation>
    <scope>NUCLEOTIDE SEQUENCE [LARGE SCALE GENOMIC DNA]</scope>
    <source>
        <strain evidence="5">NATL1A</strain>
    </source>
</reference>
<dbReference type="SUPFAM" id="SSF48452">
    <property type="entry name" value="TPR-like"/>
    <property type="match status" value="1"/>
</dbReference>
<dbReference type="Proteomes" id="UP000002592">
    <property type="component" value="Chromosome"/>
</dbReference>
<proteinExistence type="predicted"/>
<evidence type="ECO:0000256" key="1">
    <source>
        <dbReference type="PROSITE-ProRule" id="PRU00339"/>
    </source>
</evidence>
<protein>
    <recommendedName>
        <fullName evidence="3">Methyltransferase domain-containing protein</fullName>
    </recommendedName>
</protein>
<evidence type="ECO:0000313" key="4">
    <source>
        <dbReference type="EMBL" id="ABM74608.1"/>
    </source>
</evidence>
<dbReference type="eggNOG" id="COG0457">
    <property type="taxonomic scope" value="Bacteria"/>
</dbReference>
<dbReference type="PANTHER" id="PTHR43861">
    <property type="entry name" value="TRANS-ACONITATE 2-METHYLTRANSFERASE-RELATED"/>
    <property type="match status" value="1"/>
</dbReference>
<dbReference type="HOGENOM" id="CLU_013533_0_0_3"/>
<feature type="repeat" description="TPR" evidence="1">
    <location>
        <begin position="79"/>
        <end position="112"/>
    </location>
</feature>
<accession>A2BZE8</accession>
<evidence type="ECO:0000313" key="5">
    <source>
        <dbReference type="Proteomes" id="UP000002592"/>
    </source>
</evidence>
<organism evidence="4 5">
    <name type="scientific">Prochlorococcus marinus (strain NATL1A)</name>
    <dbReference type="NCBI Taxonomy" id="167555"/>
    <lineage>
        <taxon>Bacteria</taxon>
        <taxon>Bacillati</taxon>
        <taxon>Cyanobacteriota</taxon>
        <taxon>Cyanophyceae</taxon>
        <taxon>Synechococcales</taxon>
        <taxon>Prochlorococcaceae</taxon>
        <taxon>Prochlorococcus</taxon>
    </lineage>
</organism>
<feature type="domain" description="Methyltransferase" evidence="3">
    <location>
        <begin position="409"/>
        <end position="512"/>
    </location>
</feature>
<dbReference type="CDD" id="cd02440">
    <property type="entry name" value="AdoMet_MTases"/>
    <property type="match status" value="1"/>
</dbReference>
<dbReference type="SUPFAM" id="SSF53335">
    <property type="entry name" value="S-adenosyl-L-methionine-dependent methyltransferases"/>
    <property type="match status" value="1"/>
</dbReference>
<dbReference type="AlphaFoldDB" id="A2BZE8"/>
<dbReference type="InterPro" id="IPR019734">
    <property type="entry name" value="TPR_rpt"/>
</dbReference>